<keyword evidence="2" id="KW-0472">Membrane</keyword>
<sequence>MGDSTLSVTSDSDSSPHPPATPIAPSSASQSTALISGANFSLLAQTDSPDVEKQSADPLNITSSINPTNKELINVHDTSSSCSRDEVTIEDVTHAPLDWTSDNRCPYYPVRSDGCTEPRSCRDCLNVDIGNEYSCMVNQYGRCVQKDRFTYVRSLDFEWQEPSNDGNARMDQKVQFPAYKVDYCMYDDMQCKKCRDEVFNDVMEGRIDGSLTKFCYGKGGCVCIAVCEAPIWRETIGQTVCNGTIVNRNHESHYVYAYDGSQEKDGKGIGLSNLLIGVIGGLASVIILVAVVSYIRHRRNENGTEASSDMADSQLQDEDEDAAAAAGSAPIVSEASTLSLFGWQAMRSELIEREHLLLAGVEDFSNVKTGYLQLLDVNASAPPQEEDESSAPVLLVPLAGASAPAISPRDAAAFASTPSAPPASPSVPSPPRPSSSHFDDDIL</sequence>
<dbReference type="EMBL" id="CAKLCB010000210">
    <property type="protein sequence ID" value="CAH0516874.1"/>
    <property type="molecule type" value="Genomic_DNA"/>
</dbReference>
<accession>A0AAU9KWH3</accession>
<dbReference type="AlphaFoldDB" id="A0AAU9KWH3"/>
<organism evidence="3 6">
    <name type="scientific">Peronospora belbahrii</name>
    <dbReference type="NCBI Taxonomy" id="622444"/>
    <lineage>
        <taxon>Eukaryota</taxon>
        <taxon>Sar</taxon>
        <taxon>Stramenopiles</taxon>
        <taxon>Oomycota</taxon>
        <taxon>Peronosporomycetes</taxon>
        <taxon>Peronosporales</taxon>
        <taxon>Peronosporaceae</taxon>
        <taxon>Peronospora</taxon>
    </lineage>
</organism>
<proteinExistence type="predicted"/>
<feature type="compositionally biased region" description="Pro residues" evidence="1">
    <location>
        <begin position="419"/>
        <end position="433"/>
    </location>
</feature>
<feature type="region of interest" description="Disordered" evidence="1">
    <location>
        <begin position="303"/>
        <end position="328"/>
    </location>
</feature>
<evidence type="ECO:0000313" key="3">
    <source>
        <dbReference type="EMBL" id="CAH0475996.1"/>
    </source>
</evidence>
<keyword evidence="2" id="KW-1133">Transmembrane helix</keyword>
<feature type="region of interest" description="Disordered" evidence="1">
    <location>
        <begin position="409"/>
        <end position="443"/>
    </location>
</feature>
<feature type="region of interest" description="Disordered" evidence="1">
    <location>
        <begin position="1"/>
        <end position="30"/>
    </location>
</feature>
<evidence type="ECO:0000313" key="4">
    <source>
        <dbReference type="EMBL" id="CAH0516874.1"/>
    </source>
</evidence>
<dbReference type="EMBL" id="CAKKTJ010000132">
    <property type="protein sequence ID" value="CAH0475996.1"/>
    <property type="molecule type" value="Genomic_DNA"/>
</dbReference>
<gene>
    <name evidence="4" type="ORF">PBS001_LOCUS3511</name>
    <name evidence="3" type="ORF">PBS003_LOCUS2804</name>
</gene>
<dbReference type="Proteomes" id="UP001160483">
    <property type="component" value="Unassembled WGS sequence"/>
</dbReference>
<name>A0AAU9KWH3_9STRA</name>
<dbReference type="Proteomes" id="UP001158986">
    <property type="component" value="Unassembled WGS sequence"/>
</dbReference>
<feature type="transmembrane region" description="Helical" evidence="2">
    <location>
        <begin position="274"/>
        <end position="295"/>
    </location>
</feature>
<evidence type="ECO:0000313" key="5">
    <source>
        <dbReference type="Proteomes" id="UP001158986"/>
    </source>
</evidence>
<evidence type="ECO:0000256" key="2">
    <source>
        <dbReference type="SAM" id="Phobius"/>
    </source>
</evidence>
<feature type="compositionally biased region" description="Low complexity" evidence="1">
    <location>
        <begin position="1"/>
        <end position="15"/>
    </location>
</feature>
<evidence type="ECO:0000313" key="6">
    <source>
        <dbReference type="Proteomes" id="UP001160483"/>
    </source>
</evidence>
<protein>
    <submittedName>
        <fullName evidence="3">Uncharacterized protein</fullName>
    </submittedName>
</protein>
<reference evidence="3 5" key="1">
    <citation type="submission" date="2021-11" db="EMBL/GenBank/DDBJ databases">
        <authorList>
            <person name="Islam A."/>
            <person name="Islam S."/>
            <person name="Flora M.S."/>
            <person name="Rahman M."/>
            <person name="Ziaur R.M."/>
            <person name="Epstein J.H."/>
            <person name="Hassan M."/>
            <person name="Klassen M."/>
            <person name="Woodard K."/>
            <person name="Webb A."/>
            <person name="Webby R.J."/>
            <person name="El Zowalaty M.E."/>
        </authorList>
    </citation>
    <scope>NUCLEOTIDE SEQUENCE</scope>
    <source>
        <strain evidence="4">Pbs1</strain>
        <strain evidence="3">Pbs3</strain>
    </source>
</reference>
<keyword evidence="2" id="KW-0812">Transmembrane</keyword>
<comment type="caution">
    <text evidence="3">The sequence shown here is derived from an EMBL/GenBank/DDBJ whole genome shotgun (WGS) entry which is preliminary data.</text>
</comment>
<keyword evidence="5" id="KW-1185">Reference proteome</keyword>
<evidence type="ECO:0000256" key="1">
    <source>
        <dbReference type="SAM" id="MobiDB-lite"/>
    </source>
</evidence>